<sequence length="182" mass="20142">MKLQRPESLLPNSPNTVDGYVQSLIETVYQLGITNPLQLEPALTNLGLAPRLVNPHFATSVCTPFGRMIHIPVQISTKTEGRPSLYFLPVGGEALAGYLINPEGEIYERWVKRETGSTIPAQTGDDFRVQLRTLKGEVIWNGVGRLEVTDPKRGEGRLEAIGNDPKPFGCWWAGWSFVLVCP</sequence>
<protein>
    <submittedName>
        <fullName evidence="1">Uncharacterized protein</fullName>
    </submittedName>
</protein>
<proteinExistence type="predicted"/>
<dbReference type="AlphaFoldDB" id="D7BI31"/>
<dbReference type="RefSeq" id="WP_013156912.1">
    <property type="nucleotide sequence ID" value="NC_014212.1"/>
</dbReference>
<evidence type="ECO:0000313" key="1">
    <source>
        <dbReference type="EMBL" id="ADH62305.1"/>
    </source>
</evidence>
<accession>D7BI31</accession>
<reference evidence="1 2" key="1">
    <citation type="journal article" date="2010" name="Stand. Genomic Sci.">
        <title>Complete genome sequence of Meiothermus silvanus type strain (VI-R2).</title>
        <authorList>
            <person name="Sikorski J."/>
            <person name="Tindall B.J."/>
            <person name="Lowry S."/>
            <person name="Lucas S."/>
            <person name="Nolan M."/>
            <person name="Copeland A."/>
            <person name="Glavina Del Rio T."/>
            <person name="Tice H."/>
            <person name="Cheng J.F."/>
            <person name="Han C."/>
            <person name="Pitluck S."/>
            <person name="Liolios K."/>
            <person name="Ivanova N."/>
            <person name="Mavromatis K."/>
            <person name="Mikhailova N."/>
            <person name="Pati A."/>
            <person name="Goodwin L."/>
            <person name="Chen A."/>
            <person name="Palaniappan K."/>
            <person name="Land M."/>
            <person name="Hauser L."/>
            <person name="Chang Y.J."/>
            <person name="Jeffries C.D."/>
            <person name="Rohde M."/>
            <person name="Goker M."/>
            <person name="Woyke T."/>
            <person name="Bristow J."/>
            <person name="Eisen J.A."/>
            <person name="Markowitz V."/>
            <person name="Hugenholtz P."/>
            <person name="Kyrpides N.C."/>
            <person name="Klenk H.P."/>
            <person name="Lapidus A."/>
        </authorList>
    </citation>
    <scope>NUCLEOTIDE SEQUENCE [LARGE SCALE GENOMIC DNA]</scope>
    <source>
        <strain evidence="2">ATCC 700542 / DSM 9946 / VI-R2</strain>
    </source>
</reference>
<dbReference type="HOGENOM" id="CLU_1480387_0_0_0"/>
<dbReference type="KEGG" id="msv:Mesil_0364"/>
<keyword evidence="2" id="KW-1185">Reference proteome</keyword>
<evidence type="ECO:0000313" key="2">
    <source>
        <dbReference type="Proteomes" id="UP000001916"/>
    </source>
</evidence>
<gene>
    <name evidence="1" type="ordered locus">Mesil_0364</name>
</gene>
<dbReference type="EMBL" id="CP002042">
    <property type="protein sequence ID" value="ADH62305.1"/>
    <property type="molecule type" value="Genomic_DNA"/>
</dbReference>
<dbReference type="Proteomes" id="UP000001916">
    <property type="component" value="Chromosome"/>
</dbReference>
<dbReference type="STRING" id="526227.Mesil_0364"/>
<dbReference type="OrthoDB" id="34184at2"/>
<name>D7BI31_ALLS1</name>
<organism evidence="1 2">
    <name type="scientific">Allomeiothermus silvanus (strain ATCC 700542 / DSM 9946 / NBRC 106475 / NCIMB 13440 / VI-R2)</name>
    <name type="common">Thermus silvanus</name>
    <dbReference type="NCBI Taxonomy" id="526227"/>
    <lineage>
        <taxon>Bacteria</taxon>
        <taxon>Thermotogati</taxon>
        <taxon>Deinococcota</taxon>
        <taxon>Deinococci</taxon>
        <taxon>Thermales</taxon>
        <taxon>Thermaceae</taxon>
        <taxon>Allomeiothermus</taxon>
    </lineage>
</organism>